<sequence>MGKIYVEGAKIYAYHGCFKEETLIGTNFIVDIELDVDLSAAAKSDSLADTVNYQTVFQLVNQEMQTPSKLLEHVADRCITALFDEFETINEINFKVSKLNPPLGGHIDAVSVRLIRER</sequence>
<dbReference type="NCBIfam" id="TIGR00525">
    <property type="entry name" value="folB"/>
    <property type="match status" value="1"/>
</dbReference>
<dbReference type="GO" id="GO:0004150">
    <property type="term" value="F:dihydroneopterin aldolase activity"/>
    <property type="evidence" value="ECO:0007669"/>
    <property type="project" value="UniProtKB-UniRule"/>
</dbReference>
<evidence type="ECO:0000256" key="5">
    <source>
        <dbReference type="ARBA" id="ARBA00023239"/>
    </source>
</evidence>
<dbReference type="EMBL" id="VOOS01000001">
    <property type="protein sequence ID" value="TXB67087.1"/>
    <property type="molecule type" value="Genomic_DNA"/>
</dbReference>
<gene>
    <name evidence="8" type="primary">folB</name>
    <name evidence="8" type="ORF">FRY74_02570</name>
</gene>
<dbReference type="Proteomes" id="UP000321721">
    <property type="component" value="Unassembled WGS sequence"/>
</dbReference>
<evidence type="ECO:0000313" key="8">
    <source>
        <dbReference type="EMBL" id="TXB67087.1"/>
    </source>
</evidence>
<evidence type="ECO:0000256" key="4">
    <source>
        <dbReference type="ARBA" id="ARBA00022909"/>
    </source>
</evidence>
<protein>
    <recommendedName>
        <fullName evidence="6">7,8-dihydroneopterin aldolase</fullName>
        <ecNumber evidence="6">4.1.2.25</ecNumber>
    </recommendedName>
</protein>
<comment type="function">
    <text evidence="6">Catalyzes the conversion of 7,8-dihydroneopterin to 6-hydroxymethyl-7,8-dihydropterin.</text>
</comment>
<reference evidence="8 9" key="1">
    <citation type="submission" date="2019-08" db="EMBL/GenBank/DDBJ databases">
        <title>Genome of Vicingus serpentipes NCIMB 15042.</title>
        <authorList>
            <person name="Bowman J.P."/>
        </authorList>
    </citation>
    <scope>NUCLEOTIDE SEQUENCE [LARGE SCALE GENOMIC DNA]</scope>
    <source>
        <strain evidence="8 9">NCIMB 15042</strain>
    </source>
</reference>
<dbReference type="SMART" id="SM00905">
    <property type="entry name" value="FolB"/>
    <property type="match status" value="1"/>
</dbReference>
<dbReference type="InterPro" id="IPR006156">
    <property type="entry name" value="Dihydroneopterin_aldolase"/>
</dbReference>
<comment type="caution">
    <text evidence="8">The sequence shown here is derived from an EMBL/GenBank/DDBJ whole genome shotgun (WGS) entry which is preliminary data.</text>
</comment>
<comment type="catalytic activity">
    <reaction evidence="1 6">
        <text>7,8-dihydroneopterin = 6-hydroxymethyl-7,8-dihydropterin + glycolaldehyde</text>
        <dbReference type="Rhea" id="RHEA:10540"/>
        <dbReference type="ChEBI" id="CHEBI:17001"/>
        <dbReference type="ChEBI" id="CHEBI:17071"/>
        <dbReference type="ChEBI" id="CHEBI:44841"/>
        <dbReference type="EC" id="4.1.2.25"/>
    </reaction>
</comment>
<evidence type="ECO:0000313" key="9">
    <source>
        <dbReference type="Proteomes" id="UP000321721"/>
    </source>
</evidence>
<dbReference type="PANTHER" id="PTHR42844">
    <property type="entry name" value="DIHYDRONEOPTERIN ALDOLASE 1-RELATED"/>
    <property type="match status" value="1"/>
</dbReference>
<accession>A0A5C6RYE9</accession>
<dbReference type="CDD" id="cd00534">
    <property type="entry name" value="DHNA_DHNTPE"/>
    <property type="match status" value="1"/>
</dbReference>
<dbReference type="RefSeq" id="WP_147098308.1">
    <property type="nucleotide sequence ID" value="NZ_VOOS01000001.1"/>
</dbReference>
<dbReference type="Gene3D" id="3.30.1130.10">
    <property type="match status" value="1"/>
</dbReference>
<dbReference type="Pfam" id="PF02152">
    <property type="entry name" value="FolB"/>
    <property type="match status" value="1"/>
</dbReference>
<dbReference type="PANTHER" id="PTHR42844:SF1">
    <property type="entry name" value="DIHYDRONEOPTERIN ALDOLASE 1-RELATED"/>
    <property type="match status" value="1"/>
</dbReference>
<keyword evidence="5 6" id="KW-0456">Lyase</keyword>
<dbReference type="NCBIfam" id="TIGR00526">
    <property type="entry name" value="folB_dom"/>
    <property type="match status" value="1"/>
</dbReference>
<proteinExistence type="inferred from homology"/>
<name>A0A5C6RYE9_9FLAO</name>
<dbReference type="AlphaFoldDB" id="A0A5C6RYE9"/>
<keyword evidence="9" id="KW-1185">Reference proteome</keyword>
<dbReference type="GO" id="GO:0046654">
    <property type="term" value="P:tetrahydrofolate biosynthetic process"/>
    <property type="evidence" value="ECO:0007669"/>
    <property type="project" value="UniProtKB-UniRule"/>
</dbReference>
<comment type="similarity">
    <text evidence="3 6">Belongs to the DHNA family.</text>
</comment>
<comment type="pathway">
    <text evidence="2 6">Cofactor biosynthesis; tetrahydrofolate biosynthesis; 2-amino-4-hydroxy-6-hydroxymethyl-7,8-dihydropteridine diphosphate from 7,8-dihydroneopterin triphosphate: step 3/4.</text>
</comment>
<keyword evidence="4 6" id="KW-0289">Folate biosynthesis</keyword>
<evidence type="ECO:0000256" key="1">
    <source>
        <dbReference type="ARBA" id="ARBA00001353"/>
    </source>
</evidence>
<feature type="domain" description="Dihydroneopterin aldolase/epimerase" evidence="7">
    <location>
        <begin position="4"/>
        <end position="116"/>
    </location>
</feature>
<dbReference type="GO" id="GO:0046656">
    <property type="term" value="P:folic acid biosynthetic process"/>
    <property type="evidence" value="ECO:0007669"/>
    <property type="project" value="UniProtKB-UniRule"/>
</dbReference>
<evidence type="ECO:0000256" key="2">
    <source>
        <dbReference type="ARBA" id="ARBA00005013"/>
    </source>
</evidence>
<dbReference type="InterPro" id="IPR043133">
    <property type="entry name" value="GTP-CH-I_C/QueF"/>
</dbReference>
<dbReference type="SUPFAM" id="SSF55620">
    <property type="entry name" value="Tetrahydrobiopterin biosynthesis enzymes-like"/>
    <property type="match status" value="1"/>
</dbReference>
<dbReference type="InterPro" id="IPR006157">
    <property type="entry name" value="FolB_dom"/>
</dbReference>
<dbReference type="OrthoDB" id="9803748at2"/>
<evidence type="ECO:0000256" key="3">
    <source>
        <dbReference type="ARBA" id="ARBA00005708"/>
    </source>
</evidence>
<dbReference type="EC" id="4.1.2.25" evidence="6"/>
<dbReference type="GO" id="GO:0005737">
    <property type="term" value="C:cytoplasm"/>
    <property type="evidence" value="ECO:0007669"/>
    <property type="project" value="TreeGrafter"/>
</dbReference>
<evidence type="ECO:0000256" key="6">
    <source>
        <dbReference type="RuleBase" id="RU362079"/>
    </source>
</evidence>
<organism evidence="8 9">
    <name type="scientific">Vicingus serpentipes</name>
    <dbReference type="NCBI Taxonomy" id="1926625"/>
    <lineage>
        <taxon>Bacteria</taxon>
        <taxon>Pseudomonadati</taxon>
        <taxon>Bacteroidota</taxon>
        <taxon>Flavobacteriia</taxon>
        <taxon>Flavobacteriales</taxon>
        <taxon>Vicingaceae</taxon>
        <taxon>Vicingus</taxon>
    </lineage>
</organism>
<dbReference type="UniPathway" id="UPA00077">
    <property type="reaction ID" value="UER00154"/>
</dbReference>
<evidence type="ECO:0000259" key="7">
    <source>
        <dbReference type="SMART" id="SM00905"/>
    </source>
</evidence>